<evidence type="ECO:0000313" key="10">
    <source>
        <dbReference type="EMBL" id="RUO74693.1"/>
    </source>
</evidence>
<keyword evidence="6 8" id="KW-0472">Membrane</keyword>
<keyword evidence="8" id="KW-0997">Cell inner membrane</keyword>
<dbReference type="InterPro" id="IPR011922">
    <property type="entry name" value="Cell_div_FtsL"/>
</dbReference>
<dbReference type="RefSeq" id="WP_026861470.1">
    <property type="nucleotide sequence ID" value="NZ_PIQE01000001.1"/>
</dbReference>
<evidence type="ECO:0000256" key="7">
    <source>
        <dbReference type="ARBA" id="ARBA00023306"/>
    </source>
</evidence>
<keyword evidence="2 8" id="KW-1003">Cell membrane</keyword>
<dbReference type="GO" id="GO:0043093">
    <property type="term" value="P:FtsZ-dependent cytokinesis"/>
    <property type="evidence" value="ECO:0007669"/>
    <property type="project" value="UniProtKB-UniRule"/>
</dbReference>
<dbReference type="AlphaFoldDB" id="A0A432Z9S3"/>
<comment type="subunit">
    <text evidence="8">Part of a complex composed of FtsB, FtsL and FtsQ.</text>
</comment>
<sequence>MSRASRVPGLLTVLFSDLRQQKLALVLFVCILASAFAVIYVAHTNRLLTIERDELLSQRDQIDIEWRHLQIEQTTLTEHSRVERIASQRLGMVRPEGKQEVLVPWQ</sequence>
<dbReference type="STRING" id="1122124.GCA_000423165_00407"/>
<evidence type="ECO:0000256" key="6">
    <source>
        <dbReference type="ARBA" id="ARBA00023136"/>
    </source>
</evidence>
<comment type="function">
    <text evidence="8">Essential cell division protein. May link together the upstream cell division proteins, which are predominantly cytoplasmic, with the downstream cell division proteins, which are predominantly periplasmic.</text>
</comment>
<dbReference type="Pfam" id="PF04999">
    <property type="entry name" value="FtsL"/>
    <property type="match status" value="1"/>
</dbReference>
<evidence type="ECO:0000256" key="2">
    <source>
        <dbReference type="ARBA" id="ARBA00022475"/>
    </source>
</evidence>
<dbReference type="GO" id="GO:0005886">
    <property type="term" value="C:plasma membrane"/>
    <property type="evidence" value="ECO:0007669"/>
    <property type="project" value="UniProtKB-SubCell"/>
</dbReference>
<evidence type="ECO:0000256" key="8">
    <source>
        <dbReference type="HAMAP-Rule" id="MF_00910"/>
    </source>
</evidence>
<accession>A0A432Z9S3</accession>
<comment type="caution">
    <text evidence="10">The sequence shown here is derived from an EMBL/GenBank/DDBJ whole genome shotgun (WGS) entry which is preliminary data.</text>
</comment>
<evidence type="ECO:0000256" key="4">
    <source>
        <dbReference type="ARBA" id="ARBA00022692"/>
    </source>
</evidence>
<dbReference type="HAMAP" id="MF_00910">
    <property type="entry name" value="FtsL"/>
    <property type="match status" value="1"/>
</dbReference>
<reference evidence="11" key="1">
    <citation type="journal article" date="2018" name="Front. Microbiol.">
        <title>Genome-Based Analysis Reveals the Taxonomy and Diversity of the Family Idiomarinaceae.</title>
        <authorList>
            <person name="Liu Y."/>
            <person name="Lai Q."/>
            <person name="Shao Z."/>
        </authorList>
    </citation>
    <scope>NUCLEOTIDE SEQUENCE [LARGE SCALE GENOMIC DNA]</scope>
    <source>
        <strain evidence="11">c121</strain>
    </source>
</reference>
<keyword evidence="4 8" id="KW-0812">Transmembrane</keyword>
<name>A0A432Z9S3_9GAMM</name>
<evidence type="ECO:0000256" key="3">
    <source>
        <dbReference type="ARBA" id="ARBA00022618"/>
    </source>
</evidence>
<evidence type="ECO:0000256" key="9">
    <source>
        <dbReference type="NCBIfam" id="TIGR02209"/>
    </source>
</evidence>
<keyword evidence="7 8" id="KW-0131">Cell cycle</keyword>
<evidence type="ECO:0000313" key="11">
    <source>
        <dbReference type="Proteomes" id="UP000287022"/>
    </source>
</evidence>
<gene>
    <name evidence="8 10" type="primary">ftsL</name>
    <name evidence="10" type="ORF">CWI80_04950</name>
</gene>
<keyword evidence="3 8" id="KW-0132">Cell division</keyword>
<keyword evidence="11" id="KW-1185">Reference proteome</keyword>
<protein>
    <recommendedName>
        <fullName evidence="8 9">Cell division protein FtsL</fullName>
    </recommendedName>
</protein>
<dbReference type="NCBIfam" id="TIGR02209">
    <property type="entry name" value="ftsL_broad"/>
    <property type="match status" value="1"/>
</dbReference>
<keyword evidence="5 8" id="KW-1133">Transmembrane helix</keyword>
<dbReference type="PANTHER" id="PTHR37479">
    <property type="entry name" value="CELL DIVISION PROTEIN FTSL"/>
    <property type="match status" value="1"/>
</dbReference>
<proteinExistence type="inferred from homology"/>
<evidence type="ECO:0000256" key="1">
    <source>
        <dbReference type="ARBA" id="ARBA00004401"/>
    </source>
</evidence>
<dbReference type="Proteomes" id="UP000287022">
    <property type="component" value="Unassembled WGS sequence"/>
</dbReference>
<feature type="transmembrane region" description="Helical" evidence="8">
    <location>
        <begin position="23"/>
        <end position="42"/>
    </location>
</feature>
<organism evidence="10 11">
    <name type="scientific">Pseudidiomarina sediminum</name>
    <dbReference type="NCBI Taxonomy" id="431675"/>
    <lineage>
        <taxon>Bacteria</taxon>
        <taxon>Pseudomonadati</taxon>
        <taxon>Pseudomonadota</taxon>
        <taxon>Gammaproteobacteria</taxon>
        <taxon>Alteromonadales</taxon>
        <taxon>Idiomarinaceae</taxon>
        <taxon>Pseudidiomarina</taxon>
    </lineage>
</organism>
<dbReference type="EMBL" id="PIQE01000001">
    <property type="protein sequence ID" value="RUO74693.1"/>
    <property type="molecule type" value="Genomic_DNA"/>
</dbReference>
<comment type="similarity">
    <text evidence="8">Belongs to the FtsL family.</text>
</comment>
<comment type="subcellular location">
    <subcellularLocation>
        <location evidence="8">Cell inner membrane</location>
        <topology evidence="8">Single-pass type II membrane protein</topology>
    </subcellularLocation>
    <subcellularLocation>
        <location evidence="1">Cell membrane</location>
        <topology evidence="1">Single-pass type II membrane protein</topology>
    </subcellularLocation>
    <text evidence="8">Localizes to the division septum where it forms a ring structure.</text>
</comment>
<dbReference type="PANTHER" id="PTHR37479:SF1">
    <property type="entry name" value="CELL DIVISION PROTEIN FTSL"/>
    <property type="match status" value="1"/>
</dbReference>
<dbReference type="GO" id="GO:0032153">
    <property type="term" value="C:cell division site"/>
    <property type="evidence" value="ECO:0007669"/>
    <property type="project" value="UniProtKB-UniRule"/>
</dbReference>
<evidence type="ECO:0000256" key="5">
    <source>
        <dbReference type="ARBA" id="ARBA00022989"/>
    </source>
</evidence>